<reference evidence="2 3" key="1">
    <citation type="journal article" date="2016" name="Nat. Commun.">
        <title>Thousands of microbial genomes shed light on interconnected biogeochemical processes in an aquifer system.</title>
        <authorList>
            <person name="Anantharaman K."/>
            <person name="Brown C.T."/>
            <person name="Hug L.A."/>
            <person name="Sharon I."/>
            <person name="Castelle C.J."/>
            <person name="Probst A.J."/>
            <person name="Thomas B.C."/>
            <person name="Singh A."/>
            <person name="Wilkins M.J."/>
            <person name="Karaoz U."/>
            <person name="Brodie E.L."/>
            <person name="Williams K.H."/>
            <person name="Hubbard S.S."/>
            <person name="Banfield J.F."/>
        </authorList>
    </citation>
    <scope>NUCLEOTIDE SEQUENCE [LARGE SCALE GENOMIC DNA]</scope>
</reference>
<protein>
    <submittedName>
        <fullName evidence="2">Uncharacterized protein</fullName>
    </submittedName>
</protein>
<evidence type="ECO:0000313" key="2">
    <source>
        <dbReference type="EMBL" id="OGZ61158.1"/>
    </source>
</evidence>
<keyword evidence="1" id="KW-0472">Membrane</keyword>
<dbReference type="Proteomes" id="UP000178835">
    <property type="component" value="Unassembled WGS sequence"/>
</dbReference>
<dbReference type="AlphaFoldDB" id="A0A1G2HH08"/>
<organism evidence="2 3">
    <name type="scientific">Candidatus Spechtbacteria bacterium RIFCSPLOWO2_01_FULL_43_12</name>
    <dbReference type="NCBI Taxonomy" id="1802162"/>
    <lineage>
        <taxon>Bacteria</taxon>
        <taxon>Candidatus Spechtiibacteriota</taxon>
    </lineage>
</organism>
<comment type="caution">
    <text evidence="2">The sequence shown here is derived from an EMBL/GenBank/DDBJ whole genome shotgun (WGS) entry which is preliminary data.</text>
</comment>
<accession>A0A1G2HH08</accession>
<proteinExistence type="predicted"/>
<keyword evidence="1" id="KW-1133">Transmembrane helix</keyword>
<evidence type="ECO:0000313" key="3">
    <source>
        <dbReference type="Proteomes" id="UP000178835"/>
    </source>
</evidence>
<feature type="transmembrane region" description="Helical" evidence="1">
    <location>
        <begin position="6"/>
        <end position="25"/>
    </location>
</feature>
<dbReference type="EMBL" id="MHOH01000005">
    <property type="protein sequence ID" value="OGZ61158.1"/>
    <property type="molecule type" value="Genomic_DNA"/>
</dbReference>
<sequence>MDMLNLLPARIVLVVVILLIALFVLPEGIISKVPGAENLKNYMGDTFSDSWNTTKDLWQKLSAWIDGTAIVVRDAFNTAQTTAQIVVKQKLEAIEDIIKAIDAINRLLGKTPAS</sequence>
<evidence type="ECO:0000256" key="1">
    <source>
        <dbReference type="SAM" id="Phobius"/>
    </source>
</evidence>
<name>A0A1G2HH08_9BACT</name>
<keyword evidence="1" id="KW-0812">Transmembrane</keyword>
<gene>
    <name evidence="2" type="ORF">A2919_00965</name>
</gene>